<evidence type="ECO:0000256" key="4">
    <source>
        <dbReference type="ARBA" id="ARBA00022490"/>
    </source>
</evidence>
<evidence type="ECO:0000256" key="16">
    <source>
        <dbReference type="PROSITE-ProRule" id="PRU00209"/>
    </source>
</evidence>
<dbReference type="NCBIfam" id="NF045760">
    <property type="entry name" value="YtpR"/>
    <property type="match status" value="1"/>
</dbReference>
<evidence type="ECO:0000259" key="18">
    <source>
        <dbReference type="PROSITE" id="PS51447"/>
    </source>
</evidence>
<feature type="binding site" evidence="15">
    <location>
        <position position="450"/>
    </location>
    <ligand>
        <name>Mg(2+)</name>
        <dbReference type="ChEBI" id="CHEBI:18420"/>
        <note>shared with alpha subunit</note>
    </ligand>
</feature>
<comment type="cofactor">
    <cofactor evidence="15">
        <name>Mg(2+)</name>
        <dbReference type="ChEBI" id="CHEBI:18420"/>
    </cofactor>
    <text evidence="15">Binds 2 magnesium ions per tetramer.</text>
</comment>
<dbReference type="SUPFAM" id="SSF56037">
    <property type="entry name" value="PheT/TilS domain"/>
    <property type="match status" value="1"/>
</dbReference>
<dbReference type="PANTHER" id="PTHR10947:SF0">
    <property type="entry name" value="PHENYLALANINE--TRNA LIGASE BETA SUBUNIT"/>
    <property type="match status" value="1"/>
</dbReference>
<dbReference type="GO" id="GO:0009328">
    <property type="term" value="C:phenylalanine-tRNA ligase complex"/>
    <property type="evidence" value="ECO:0007669"/>
    <property type="project" value="TreeGrafter"/>
</dbReference>
<feature type="domain" description="TRNA-binding" evidence="17">
    <location>
        <begin position="39"/>
        <end position="148"/>
    </location>
</feature>
<dbReference type="Proteomes" id="UP001142610">
    <property type="component" value="Unassembled WGS sequence"/>
</dbReference>
<keyword evidence="7 15" id="KW-0479">Metal-binding</keyword>
<evidence type="ECO:0000313" key="20">
    <source>
        <dbReference type="EMBL" id="MCQ8185822.1"/>
    </source>
</evidence>
<dbReference type="CDD" id="cd02796">
    <property type="entry name" value="tRNA_bind_bactPheRS"/>
    <property type="match status" value="1"/>
</dbReference>
<dbReference type="FunFam" id="2.40.50.140:FF:000045">
    <property type="entry name" value="Phenylalanine--tRNA ligase beta subunit"/>
    <property type="match status" value="1"/>
</dbReference>
<reference evidence="20" key="1">
    <citation type="submission" date="2022-07" db="EMBL/GenBank/DDBJ databases">
        <title>Parvularcula maris sp. nov., an algicidal bacterium isolated from seawater.</title>
        <authorList>
            <person name="Li F."/>
        </authorList>
    </citation>
    <scope>NUCLEOTIDE SEQUENCE</scope>
    <source>
        <strain evidence="20">BGMRC 0090</strain>
    </source>
</reference>
<dbReference type="HAMAP" id="MF_00283">
    <property type="entry name" value="Phe_tRNA_synth_beta1"/>
    <property type="match status" value="1"/>
</dbReference>
<dbReference type="InterPro" id="IPR036690">
    <property type="entry name" value="Fdx_antiC-bd_sf"/>
</dbReference>
<evidence type="ECO:0000256" key="7">
    <source>
        <dbReference type="ARBA" id="ARBA00022723"/>
    </source>
</evidence>
<dbReference type="Pfam" id="PF03483">
    <property type="entry name" value="B3_4"/>
    <property type="match status" value="1"/>
</dbReference>
<evidence type="ECO:0000256" key="15">
    <source>
        <dbReference type="HAMAP-Rule" id="MF_00283"/>
    </source>
</evidence>
<dbReference type="SMART" id="SM00873">
    <property type="entry name" value="B3_4"/>
    <property type="match status" value="1"/>
</dbReference>
<gene>
    <name evidence="15 20" type="primary">pheT</name>
    <name evidence="20" type="ORF">NOG11_10500</name>
</gene>
<dbReference type="Gene3D" id="2.40.50.140">
    <property type="entry name" value="Nucleic acid-binding proteins"/>
    <property type="match status" value="1"/>
</dbReference>
<dbReference type="PROSITE" id="PS51447">
    <property type="entry name" value="FDX_ACB"/>
    <property type="match status" value="1"/>
</dbReference>
<feature type="binding site" evidence="15">
    <location>
        <position position="456"/>
    </location>
    <ligand>
        <name>Mg(2+)</name>
        <dbReference type="ChEBI" id="CHEBI:18420"/>
        <note>shared with alpha subunit</note>
    </ligand>
</feature>
<dbReference type="SUPFAM" id="SSF55681">
    <property type="entry name" value="Class II aaRS and biotin synthetases"/>
    <property type="match status" value="1"/>
</dbReference>
<dbReference type="InterPro" id="IPR045864">
    <property type="entry name" value="aa-tRNA-synth_II/BPL/LPL"/>
</dbReference>
<keyword evidence="5 16" id="KW-0820">tRNA-binding</keyword>
<dbReference type="SMART" id="SM00874">
    <property type="entry name" value="B5"/>
    <property type="match status" value="1"/>
</dbReference>
<comment type="catalytic activity">
    <reaction evidence="14 15">
        <text>tRNA(Phe) + L-phenylalanine + ATP = L-phenylalanyl-tRNA(Phe) + AMP + diphosphate + H(+)</text>
        <dbReference type="Rhea" id="RHEA:19413"/>
        <dbReference type="Rhea" id="RHEA-COMP:9668"/>
        <dbReference type="Rhea" id="RHEA-COMP:9699"/>
        <dbReference type="ChEBI" id="CHEBI:15378"/>
        <dbReference type="ChEBI" id="CHEBI:30616"/>
        <dbReference type="ChEBI" id="CHEBI:33019"/>
        <dbReference type="ChEBI" id="CHEBI:58095"/>
        <dbReference type="ChEBI" id="CHEBI:78442"/>
        <dbReference type="ChEBI" id="CHEBI:78531"/>
        <dbReference type="ChEBI" id="CHEBI:456215"/>
        <dbReference type="EC" id="6.1.1.20"/>
    </reaction>
</comment>
<accession>A0A9X2RKP8</accession>
<dbReference type="InterPro" id="IPR045060">
    <property type="entry name" value="Phe-tRNA-ligase_IIc_bsu"/>
</dbReference>
<dbReference type="PROSITE" id="PS50886">
    <property type="entry name" value="TRBD"/>
    <property type="match status" value="1"/>
</dbReference>
<dbReference type="Gene3D" id="3.30.930.10">
    <property type="entry name" value="Bira Bifunctional Protein, Domain 2"/>
    <property type="match status" value="1"/>
</dbReference>
<dbReference type="GO" id="GO:0005524">
    <property type="term" value="F:ATP binding"/>
    <property type="evidence" value="ECO:0007669"/>
    <property type="project" value="UniProtKB-UniRule"/>
</dbReference>
<dbReference type="InterPro" id="IPR005121">
    <property type="entry name" value="Fdx_antiC-bd"/>
</dbReference>
<dbReference type="GO" id="GO:0000049">
    <property type="term" value="F:tRNA binding"/>
    <property type="evidence" value="ECO:0007669"/>
    <property type="project" value="UniProtKB-UniRule"/>
</dbReference>
<keyword evidence="6 15" id="KW-0436">Ligase</keyword>
<dbReference type="InterPro" id="IPR004532">
    <property type="entry name" value="Phe-tRNA-ligase_IIc_bsu_bact"/>
</dbReference>
<dbReference type="InterPro" id="IPR002547">
    <property type="entry name" value="tRNA-bd_dom"/>
</dbReference>
<evidence type="ECO:0000256" key="3">
    <source>
        <dbReference type="ARBA" id="ARBA00011209"/>
    </source>
</evidence>
<comment type="subunit">
    <text evidence="3 15">Tetramer of two alpha and two beta subunits.</text>
</comment>
<dbReference type="InterPro" id="IPR012340">
    <property type="entry name" value="NA-bd_OB-fold"/>
</dbReference>
<evidence type="ECO:0000256" key="1">
    <source>
        <dbReference type="ARBA" id="ARBA00004496"/>
    </source>
</evidence>
<dbReference type="InterPro" id="IPR033714">
    <property type="entry name" value="tRNA_bind_bactPheRS"/>
</dbReference>
<dbReference type="Gene3D" id="3.50.40.10">
    <property type="entry name" value="Phenylalanyl-trna Synthetase, Chain B, domain 3"/>
    <property type="match status" value="1"/>
</dbReference>
<organism evidence="20 21">
    <name type="scientific">Parvularcula maris</name>
    <dbReference type="NCBI Taxonomy" id="2965077"/>
    <lineage>
        <taxon>Bacteria</taxon>
        <taxon>Pseudomonadati</taxon>
        <taxon>Pseudomonadota</taxon>
        <taxon>Alphaproteobacteria</taxon>
        <taxon>Parvularculales</taxon>
        <taxon>Parvularculaceae</taxon>
        <taxon>Parvularcula</taxon>
    </lineage>
</organism>
<evidence type="ECO:0000256" key="8">
    <source>
        <dbReference type="ARBA" id="ARBA00022741"/>
    </source>
</evidence>
<dbReference type="Gene3D" id="3.30.70.380">
    <property type="entry name" value="Ferrodoxin-fold anticodon-binding domain"/>
    <property type="match status" value="1"/>
</dbReference>
<evidence type="ECO:0000256" key="14">
    <source>
        <dbReference type="ARBA" id="ARBA00049255"/>
    </source>
</evidence>
<dbReference type="Pfam" id="PF03147">
    <property type="entry name" value="FDX-ACB"/>
    <property type="match status" value="1"/>
</dbReference>
<protein>
    <recommendedName>
        <fullName evidence="15">Phenylalanine--tRNA ligase beta subunit</fullName>
        <ecNumber evidence="15">6.1.1.20</ecNumber>
    </recommendedName>
    <alternativeName>
        <fullName evidence="15">Phenylalanyl-tRNA synthetase beta subunit</fullName>
        <shortName evidence="15">PheRS</shortName>
    </alternativeName>
</protein>
<dbReference type="Pfam" id="PF01588">
    <property type="entry name" value="tRNA_bind"/>
    <property type="match status" value="1"/>
</dbReference>
<name>A0A9X2RKP8_9PROT</name>
<dbReference type="InterPro" id="IPR009061">
    <property type="entry name" value="DNA-bd_dom_put_sf"/>
</dbReference>
<comment type="subcellular location">
    <subcellularLocation>
        <location evidence="1 15">Cytoplasm</location>
    </subcellularLocation>
</comment>
<dbReference type="SUPFAM" id="SSF46955">
    <property type="entry name" value="Putative DNA-binding domain"/>
    <property type="match status" value="1"/>
</dbReference>
<dbReference type="Pfam" id="PF03484">
    <property type="entry name" value="B5"/>
    <property type="match status" value="1"/>
</dbReference>
<evidence type="ECO:0000256" key="13">
    <source>
        <dbReference type="ARBA" id="ARBA00023146"/>
    </source>
</evidence>
<evidence type="ECO:0000256" key="2">
    <source>
        <dbReference type="ARBA" id="ARBA00008653"/>
    </source>
</evidence>
<dbReference type="InterPro" id="IPR020825">
    <property type="entry name" value="Phe-tRNA_synthase-like_B3/B4"/>
</dbReference>
<dbReference type="GO" id="GO:0004826">
    <property type="term" value="F:phenylalanine-tRNA ligase activity"/>
    <property type="evidence" value="ECO:0007669"/>
    <property type="project" value="UniProtKB-UniRule"/>
</dbReference>
<proteinExistence type="inferred from homology"/>
<dbReference type="NCBIfam" id="TIGR00472">
    <property type="entry name" value="pheT_bact"/>
    <property type="match status" value="1"/>
</dbReference>
<feature type="binding site" evidence="15">
    <location>
        <position position="459"/>
    </location>
    <ligand>
        <name>Mg(2+)</name>
        <dbReference type="ChEBI" id="CHEBI:18420"/>
        <note>shared with alpha subunit</note>
    </ligand>
</feature>
<keyword evidence="8 15" id="KW-0547">Nucleotide-binding</keyword>
<evidence type="ECO:0000256" key="9">
    <source>
        <dbReference type="ARBA" id="ARBA00022840"/>
    </source>
</evidence>
<comment type="similarity">
    <text evidence="2 15">Belongs to the phenylalanyl-tRNA synthetase beta subunit family. Type 1 subfamily.</text>
</comment>
<feature type="domain" description="B5" evidence="19">
    <location>
        <begin position="398"/>
        <end position="472"/>
    </location>
</feature>
<dbReference type="EC" id="6.1.1.20" evidence="15"/>
<dbReference type="PROSITE" id="PS51483">
    <property type="entry name" value="B5"/>
    <property type="match status" value="1"/>
</dbReference>
<evidence type="ECO:0000313" key="21">
    <source>
        <dbReference type="Proteomes" id="UP001142610"/>
    </source>
</evidence>
<dbReference type="PANTHER" id="PTHR10947">
    <property type="entry name" value="PHENYLALANYL-TRNA SYNTHETASE BETA CHAIN AND LEUCINE-RICH REPEAT-CONTAINING PROTEIN 47"/>
    <property type="match status" value="1"/>
</dbReference>
<feature type="domain" description="FDX-ACB" evidence="18">
    <location>
        <begin position="700"/>
        <end position="792"/>
    </location>
</feature>
<dbReference type="SUPFAM" id="SSF54991">
    <property type="entry name" value="Anticodon-binding domain of PheRS"/>
    <property type="match status" value="1"/>
</dbReference>
<dbReference type="Pfam" id="PF17759">
    <property type="entry name" value="tRNA_synthFbeta"/>
    <property type="match status" value="1"/>
</dbReference>
<keyword evidence="12 15" id="KW-0648">Protein biosynthesis</keyword>
<dbReference type="InterPro" id="IPR005146">
    <property type="entry name" value="B3/B4_tRNA-bd"/>
</dbReference>
<evidence type="ECO:0000259" key="19">
    <source>
        <dbReference type="PROSITE" id="PS51483"/>
    </source>
</evidence>
<keyword evidence="10 15" id="KW-0460">Magnesium</keyword>
<dbReference type="EMBL" id="JANIBC010000008">
    <property type="protein sequence ID" value="MCQ8185822.1"/>
    <property type="molecule type" value="Genomic_DNA"/>
</dbReference>
<feature type="binding site" evidence="15">
    <location>
        <position position="460"/>
    </location>
    <ligand>
        <name>Mg(2+)</name>
        <dbReference type="ChEBI" id="CHEBI:18420"/>
        <note>shared with alpha subunit</note>
    </ligand>
</feature>
<evidence type="ECO:0000256" key="10">
    <source>
        <dbReference type="ARBA" id="ARBA00022842"/>
    </source>
</evidence>
<dbReference type="RefSeq" id="WP_256619712.1">
    <property type="nucleotide sequence ID" value="NZ_JANIBC010000008.1"/>
</dbReference>
<evidence type="ECO:0000256" key="6">
    <source>
        <dbReference type="ARBA" id="ARBA00022598"/>
    </source>
</evidence>
<keyword evidence="11 16" id="KW-0694">RNA-binding</keyword>
<dbReference type="GO" id="GO:0000287">
    <property type="term" value="F:magnesium ion binding"/>
    <property type="evidence" value="ECO:0007669"/>
    <property type="project" value="UniProtKB-UniRule"/>
</dbReference>
<evidence type="ECO:0000256" key="11">
    <source>
        <dbReference type="ARBA" id="ARBA00022884"/>
    </source>
</evidence>
<keyword evidence="4 15" id="KW-0963">Cytoplasm</keyword>
<dbReference type="AlphaFoldDB" id="A0A9X2RKP8"/>
<dbReference type="CDD" id="cd00769">
    <property type="entry name" value="PheRS_beta_core"/>
    <property type="match status" value="1"/>
</dbReference>
<dbReference type="SMART" id="SM00896">
    <property type="entry name" value="FDX-ACB"/>
    <property type="match status" value="1"/>
</dbReference>
<comment type="caution">
    <text evidence="20">The sequence shown here is derived from an EMBL/GenBank/DDBJ whole genome shotgun (WGS) entry which is preliminary data.</text>
</comment>
<dbReference type="InterPro" id="IPR005147">
    <property type="entry name" value="tRNA_synthase_B5-dom"/>
</dbReference>
<dbReference type="GO" id="GO:0006432">
    <property type="term" value="P:phenylalanyl-tRNA aminoacylation"/>
    <property type="evidence" value="ECO:0007669"/>
    <property type="project" value="UniProtKB-UniRule"/>
</dbReference>
<keyword evidence="21" id="KW-1185">Reference proteome</keyword>
<sequence length="793" mass="85046">MKFTLSWLKDHLDTDATLDQIVETMIKVGLEVEGVTDPAEALAPITVGCVKHAEQHPDADRLRVCRVDTKDGEQQIVCGAPNAREGIKVAYAPVGAYIAGLDTTLTKAKIRGVESLGMMCSSRELELGDDHDGIMELPSDAEVGTPLAEVVGPLDPVIDFEVTPNRPDTNGVRAIARDLAAAGLGTLRPLEVPEVDAAFEQPITVETDAPEACPAFGALVIRRVKNGPSPDWLQDRLRAVGLRPINMLVDVTNYLSYDAARPLHVYDLAKINGAIRARTGRTGESFEALNDKEYAVDETMCVIADDSRVLGLGGIMGGVSSGCDEGTTDVLIESAYFDPLTIAKTGRKLSLTSDARYRFERGIDPASIEDGLKRAAALILEHCGGGASSITVTGTPPVEEKTVDYPATEVLRLTGMDVSETRQEEILTALGFGVTRGGTWQVDVPTWRPDVEGKADIAEEVARIHGLDHLPTELLPNLSDAPRRNPSVAEIRSHAAREVLAAQGLLEAVTWAFTDEEGAAHFADQPDELKLLNPISSDLSVMRPGPLPNLLLAASRNHARGAESVRLFEVGGAYTNVTPKGQRSVATGVLSGTLPRNWQGTEEAPGVFDAKAMALSVLEAIGAPTAKLMTFAEAPRGYHPGRSGELRLGPKTTLARFGELHPSVAKAFDLPSPVAIFEVELDAVPQPKKAGATKPALDASELMPVRRDFAFLYPKDKPALDLLRAVEGADKKLIDEVRLFDVYEGKGVPEDQRSLAIEVVLQPREKTLEDKDIETVSEKIVAAAGKQGGTLRS</sequence>
<evidence type="ECO:0000256" key="12">
    <source>
        <dbReference type="ARBA" id="ARBA00022917"/>
    </source>
</evidence>
<keyword evidence="13 15" id="KW-0030">Aminoacyl-tRNA synthetase</keyword>
<keyword evidence="9 15" id="KW-0067">ATP-binding</keyword>
<evidence type="ECO:0000256" key="5">
    <source>
        <dbReference type="ARBA" id="ARBA00022555"/>
    </source>
</evidence>
<dbReference type="Gene3D" id="3.30.56.10">
    <property type="match status" value="2"/>
</dbReference>
<evidence type="ECO:0000259" key="17">
    <source>
        <dbReference type="PROSITE" id="PS50886"/>
    </source>
</evidence>
<dbReference type="SUPFAM" id="SSF50249">
    <property type="entry name" value="Nucleic acid-binding proteins"/>
    <property type="match status" value="1"/>
</dbReference>
<dbReference type="InterPro" id="IPR041616">
    <property type="entry name" value="PheRS_beta_core"/>
</dbReference>